<evidence type="ECO:0000313" key="1">
    <source>
        <dbReference type="EMBL" id="KAL3105672.1"/>
    </source>
</evidence>
<dbReference type="AlphaFoldDB" id="A0ABD2KSH5"/>
<dbReference type="Proteomes" id="UP001620626">
    <property type="component" value="Unassembled WGS sequence"/>
</dbReference>
<evidence type="ECO:0000313" key="2">
    <source>
        <dbReference type="Proteomes" id="UP001620626"/>
    </source>
</evidence>
<organism evidence="1 2">
    <name type="scientific">Heterodera trifolii</name>
    <dbReference type="NCBI Taxonomy" id="157864"/>
    <lineage>
        <taxon>Eukaryota</taxon>
        <taxon>Metazoa</taxon>
        <taxon>Ecdysozoa</taxon>
        <taxon>Nematoda</taxon>
        <taxon>Chromadorea</taxon>
        <taxon>Rhabditida</taxon>
        <taxon>Tylenchina</taxon>
        <taxon>Tylenchomorpha</taxon>
        <taxon>Tylenchoidea</taxon>
        <taxon>Heteroderidae</taxon>
        <taxon>Heteroderinae</taxon>
        <taxon>Heterodera</taxon>
    </lineage>
</organism>
<gene>
    <name evidence="1" type="ORF">niasHT_021555</name>
</gene>
<keyword evidence="2" id="KW-1185">Reference proteome</keyword>
<reference evidence="1 2" key="1">
    <citation type="submission" date="2024-10" db="EMBL/GenBank/DDBJ databases">
        <authorList>
            <person name="Kim D."/>
        </authorList>
    </citation>
    <scope>NUCLEOTIDE SEQUENCE [LARGE SCALE GENOMIC DNA]</scope>
    <source>
        <strain evidence="1">BH-2024</strain>
    </source>
</reference>
<comment type="caution">
    <text evidence="1">The sequence shown here is derived from an EMBL/GenBank/DDBJ whole genome shotgun (WGS) entry which is preliminary data.</text>
</comment>
<name>A0ABD2KSH5_9BILA</name>
<protein>
    <submittedName>
        <fullName evidence="1">Uncharacterized protein</fullName>
    </submittedName>
</protein>
<proteinExistence type="predicted"/>
<accession>A0ABD2KSH5</accession>
<sequence length="164" mass="18322">MFLFPSLQRQRVFYLIGQGMRKRMDGSVDRLAEKSLANTVHTTPITVPILSTRKLRILSDATGQITKNTQQLLRAELDALSNDIARQFAVGNDFGVERLNVNNMPPLDVFNLKLQKIVEERIQMLGADGIENAALYLLNMAKKGDDLRYDRLQSTRGGASTSGN</sequence>
<dbReference type="EMBL" id="JBICBT010000679">
    <property type="protein sequence ID" value="KAL3105672.1"/>
    <property type="molecule type" value="Genomic_DNA"/>
</dbReference>